<reference evidence="1" key="1">
    <citation type="submission" date="2017-08" db="EMBL/GenBank/DDBJ databases">
        <authorList>
            <person name="Polle J.E."/>
            <person name="Barry K."/>
            <person name="Cushman J."/>
            <person name="Schmutz J."/>
            <person name="Tran D."/>
            <person name="Hathwaick L.T."/>
            <person name="Yim W.C."/>
            <person name="Jenkins J."/>
            <person name="Mckie-Krisberg Z.M."/>
            <person name="Prochnik S."/>
            <person name="Lindquist E."/>
            <person name="Dockter R.B."/>
            <person name="Adam C."/>
            <person name="Molina H."/>
            <person name="Bunkerborg J."/>
            <person name="Jin E."/>
            <person name="Buchheim M."/>
            <person name="Magnuson J."/>
        </authorList>
    </citation>
    <scope>NUCLEOTIDE SEQUENCE</scope>
    <source>
        <strain evidence="1">CCAP 19/18</strain>
    </source>
</reference>
<comment type="caution">
    <text evidence="1">The sequence shown here is derived from an EMBL/GenBank/DDBJ whole genome shotgun (WGS) entry which is preliminary data.</text>
</comment>
<gene>
    <name evidence="1" type="ORF">DUNSADRAFT_9807</name>
</gene>
<keyword evidence="2" id="KW-1185">Reference proteome</keyword>
<accession>A0ABZ3K8E8</accession>
<proteinExistence type="predicted"/>
<dbReference type="EMBL" id="MU073001">
    <property type="protein sequence ID" value="KAF5825446.1"/>
    <property type="molecule type" value="Genomic_DNA"/>
</dbReference>
<protein>
    <recommendedName>
        <fullName evidence="3">Encoded protein</fullName>
    </recommendedName>
</protein>
<feature type="non-terminal residue" evidence="1">
    <location>
        <position position="74"/>
    </location>
</feature>
<evidence type="ECO:0000313" key="2">
    <source>
        <dbReference type="Proteomes" id="UP000815325"/>
    </source>
</evidence>
<name>A0ABZ3K8E8_DUNSA</name>
<organism evidence="1 2">
    <name type="scientific">Dunaliella salina</name>
    <name type="common">Green alga</name>
    <name type="synonym">Protococcus salinus</name>
    <dbReference type="NCBI Taxonomy" id="3046"/>
    <lineage>
        <taxon>Eukaryota</taxon>
        <taxon>Viridiplantae</taxon>
        <taxon>Chlorophyta</taxon>
        <taxon>core chlorophytes</taxon>
        <taxon>Chlorophyceae</taxon>
        <taxon>CS clade</taxon>
        <taxon>Chlamydomonadales</taxon>
        <taxon>Dunaliellaceae</taxon>
        <taxon>Dunaliella</taxon>
    </lineage>
</organism>
<sequence length="74" mass="8180">MSVGQPPRIIDPSILKHVRQVDFIGHHPNPKYVRGAPYGQATAAVAQLRNMRVPMVSIKPPPVAANMNEKKKQT</sequence>
<evidence type="ECO:0000313" key="1">
    <source>
        <dbReference type="EMBL" id="KAF5825446.1"/>
    </source>
</evidence>
<evidence type="ECO:0008006" key="3">
    <source>
        <dbReference type="Google" id="ProtNLM"/>
    </source>
</evidence>
<dbReference type="Proteomes" id="UP000815325">
    <property type="component" value="Unassembled WGS sequence"/>
</dbReference>